<keyword evidence="2" id="KW-1185">Reference proteome</keyword>
<accession>A0ACB9STT8</accession>
<sequence length="111" mass="12981">MLVSIGKSDAPPEKCFLTKRMYIRGRTFEGVVAIRWFPRTAHLLLSASMDCRIKIWEVYNERRCIRTYYGHRQAVRDINFNNTGKQFLSAGLCENQIELDSCNNVVICYRL</sequence>
<evidence type="ECO:0000313" key="1">
    <source>
        <dbReference type="EMBL" id="KAI4457489.1"/>
    </source>
</evidence>
<proteinExistence type="predicted"/>
<comment type="caution">
    <text evidence="1">The sequence shown here is derived from an EMBL/GenBank/DDBJ whole genome shotgun (WGS) entry which is preliminary data.</text>
</comment>
<protein>
    <submittedName>
        <fullName evidence="1">Pre-mrna-processing factor 17</fullName>
    </submittedName>
</protein>
<dbReference type="EMBL" id="CM043021">
    <property type="protein sequence ID" value="KAI4457489.1"/>
    <property type="molecule type" value="Genomic_DNA"/>
</dbReference>
<reference evidence="1" key="1">
    <citation type="submission" date="2022-04" db="EMBL/GenBank/DDBJ databases">
        <title>Chromosome-scale genome assembly of Holotrichia oblita Faldermann.</title>
        <authorList>
            <person name="Rongchong L."/>
        </authorList>
    </citation>
    <scope>NUCLEOTIDE SEQUENCE</scope>
    <source>
        <strain evidence="1">81SQS9</strain>
    </source>
</reference>
<name>A0ACB9STT8_HOLOL</name>
<gene>
    <name evidence="1" type="ORF">MML48_7g00020687</name>
</gene>
<organism evidence="1 2">
    <name type="scientific">Holotrichia oblita</name>
    <name type="common">Chafer beetle</name>
    <dbReference type="NCBI Taxonomy" id="644536"/>
    <lineage>
        <taxon>Eukaryota</taxon>
        <taxon>Metazoa</taxon>
        <taxon>Ecdysozoa</taxon>
        <taxon>Arthropoda</taxon>
        <taxon>Hexapoda</taxon>
        <taxon>Insecta</taxon>
        <taxon>Pterygota</taxon>
        <taxon>Neoptera</taxon>
        <taxon>Endopterygota</taxon>
        <taxon>Coleoptera</taxon>
        <taxon>Polyphaga</taxon>
        <taxon>Scarabaeiformia</taxon>
        <taxon>Scarabaeidae</taxon>
        <taxon>Melolonthinae</taxon>
        <taxon>Holotrichia</taxon>
    </lineage>
</organism>
<dbReference type="Proteomes" id="UP001056778">
    <property type="component" value="Chromosome 7"/>
</dbReference>
<evidence type="ECO:0000313" key="2">
    <source>
        <dbReference type="Proteomes" id="UP001056778"/>
    </source>
</evidence>